<keyword evidence="5 8" id="KW-1133">Transmembrane helix</keyword>
<dbReference type="InParanoid" id="A0A1V9Y0I9"/>
<gene>
    <name evidence="12" type="ORF">BIW11_05891</name>
</gene>
<feature type="domain" description="Anoctamin dimerisation" evidence="11">
    <location>
        <begin position="62"/>
        <end position="271"/>
    </location>
</feature>
<feature type="transmembrane region" description="Helical" evidence="8">
    <location>
        <begin position="672"/>
        <end position="698"/>
    </location>
</feature>
<comment type="similarity">
    <text evidence="2 8">Belongs to the anoctamin family.</text>
</comment>
<reference evidence="12 13" key="1">
    <citation type="journal article" date="2017" name="Gigascience">
        <title>Draft genome of the honey bee ectoparasitic mite, Tropilaelaps mercedesae, is shaped by the parasitic life history.</title>
        <authorList>
            <person name="Dong X."/>
            <person name="Armstrong S.D."/>
            <person name="Xia D."/>
            <person name="Makepeace B.L."/>
            <person name="Darby A.C."/>
            <person name="Kadowaki T."/>
        </authorList>
    </citation>
    <scope>NUCLEOTIDE SEQUENCE [LARGE SCALE GENOMIC DNA]</scope>
    <source>
        <strain evidence="12">Wuxi-XJTLU</strain>
    </source>
</reference>
<dbReference type="EMBL" id="MNPL01001377">
    <property type="protein sequence ID" value="OQR79220.1"/>
    <property type="molecule type" value="Genomic_DNA"/>
</dbReference>
<keyword evidence="4 8" id="KW-0812">Transmembrane</keyword>
<protein>
    <recommendedName>
        <fullName evidence="8">Anoctamin</fullName>
    </recommendedName>
</protein>
<comment type="caution">
    <text evidence="8">Lacks conserved residue(s) required for the propagation of feature annotation.</text>
</comment>
<dbReference type="AlphaFoldDB" id="A0A1V9Y0I9"/>
<dbReference type="InterPro" id="IPR007632">
    <property type="entry name" value="Anoctamin"/>
</dbReference>
<dbReference type="GO" id="GO:0005886">
    <property type="term" value="C:plasma membrane"/>
    <property type="evidence" value="ECO:0007669"/>
    <property type="project" value="UniProtKB-SubCell"/>
</dbReference>
<feature type="transmembrane region" description="Helical" evidence="8">
    <location>
        <begin position="440"/>
        <end position="465"/>
    </location>
</feature>
<accession>A0A1V9Y0I9</accession>
<organism evidence="12 13">
    <name type="scientific">Tropilaelaps mercedesae</name>
    <dbReference type="NCBI Taxonomy" id="418985"/>
    <lineage>
        <taxon>Eukaryota</taxon>
        <taxon>Metazoa</taxon>
        <taxon>Ecdysozoa</taxon>
        <taxon>Arthropoda</taxon>
        <taxon>Chelicerata</taxon>
        <taxon>Arachnida</taxon>
        <taxon>Acari</taxon>
        <taxon>Parasitiformes</taxon>
        <taxon>Mesostigmata</taxon>
        <taxon>Gamasina</taxon>
        <taxon>Dermanyssoidea</taxon>
        <taxon>Laelapidae</taxon>
        <taxon>Tropilaelaps</taxon>
    </lineage>
</organism>
<dbReference type="PANTHER" id="PTHR12308">
    <property type="entry name" value="ANOCTAMIN"/>
    <property type="match status" value="1"/>
</dbReference>
<feature type="transmembrane region" description="Helical" evidence="8">
    <location>
        <begin position="826"/>
        <end position="851"/>
    </location>
</feature>
<name>A0A1V9Y0I9_9ACAR</name>
<feature type="region of interest" description="Disordered" evidence="9">
    <location>
        <begin position="39"/>
        <end position="58"/>
    </location>
</feature>
<evidence type="ECO:0000259" key="10">
    <source>
        <dbReference type="Pfam" id="PF04547"/>
    </source>
</evidence>
<dbReference type="GO" id="GO:0046983">
    <property type="term" value="F:protein dimerization activity"/>
    <property type="evidence" value="ECO:0007669"/>
    <property type="project" value="InterPro"/>
</dbReference>
<dbReference type="Proteomes" id="UP000192247">
    <property type="component" value="Unassembled WGS sequence"/>
</dbReference>
<evidence type="ECO:0000313" key="12">
    <source>
        <dbReference type="EMBL" id="OQR79220.1"/>
    </source>
</evidence>
<evidence type="ECO:0000259" key="11">
    <source>
        <dbReference type="Pfam" id="PF16178"/>
    </source>
</evidence>
<dbReference type="Pfam" id="PF04547">
    <property type="entry name" value="Anoctamin"/>
    <property type="match status" value="1"/>
</dbReference>
<feature type="domain" description="Anoctamin transmembrane" evidence="10">
    <location>
        <begin position="274"/>
        <end position="864"/>
    </location>
</feature>
<proteinExistence type="inferred from homology"/>
<keyword evidence="3" id="KW-1003">Cell membrane</keyword>
<evidence type="ECO:0000256" key="1">
    <source>
        <dbReference type="ARBA" id="ARBA00004651"/>
    </source>
</evidence>
<comment type="subcellular location">
    <subcellularLocation>
        <location evidence="1">Cell membrane</location>
        <topology evidence="1">Multi-pass membrane protein</topology>
    </subcellularLocation>
    <subcellularLocation>
        <location evidence="8">Membrane</location>
        <topology evidence="8">Multi-pass membrane protein</topology>
    </subcellularLocation>
</comment>
<dbReference type="Pfam" id="PF16178">
    <property type="entry name" value="Anoct_dimer"/>
    <property type="match status" value="1"/>
</dbReference>
<dbReference type="FunCoup" id="A0A1V9Y0I9">
    <property type="interactions" value="144"/>
</dbReference>
<keyword evidence="6 8" id="KW-0472">Membrane</keyword>
<dbReference type="InterPro" id="IPR049452">
    <property type="entry name" value="Anoctamin_TM"/>
</dbReference>
<dbReference type="PANTHER" id="PTHR12308:SF83">
    <property type="entry name" value="ANOCTAMIN"/>
    <property type="match status" value="1"/>
</dbReference>
<evidence type="ECO:0000256" key="4">
    <source>
        <dbReference type="ARBA" id="ARBA00022692"/>
    </source>
</evidence>
<evidence type="ECO:0000256" key="3">
    <source>
        <dbReference type="ARBA" id="ARBA00022475"/>
    </source>
</evidence>
<comment type="caution">
    <text evidence="12">The sequence shown here is derived from an EMBL/GenBank/DDBJ whole genome shotgun (WGS) entry which is preliminary data.</text>
</comment>
<feature type="transmembrane region" description="Helical" evidence="8">
    <location>
        <begin position="361"/>
        <end position="381"/>
    </location>
</feature>
<evidence type="ECO:0000256" key="7">
    <source>
        <dbReference type="ARBA" id="ARBA00023180"/>
    </source>
</evidence>
<feature type="transmembrane region" description="Helical" evidence="8">
    <location>
        <begin position="285"/>
        <end position="312"/>
    </location>
</feature>
<evidence type="ECO:0000313" key="13">
    <source>
        <dbReference type="Proteomes" id="UP000192247"/>
    </source>
</evidence>
<evidence type="ECO:0000256" key="8">
    <source>
        <dbReference type="RuleBase" id="RU280814"/>
    </source>
</evidence>
<dbReference type="OrthoDB" id="296386at2759"/>
<evidence type="ECO:0000256" key="9">
    <source>
        <dbReference type="SAM" id="MobiDB-lite"/>
    </source>
</evidence>
<dbReference type="GO" id="GO:0005254">
    <property type="term" value="F:chloride channel activity"/>
    <property type="evidence" value="ECO:0007669"/>
    <property type="project" value="TreeGrafter"/>
</dbReference>
<keyword evidence="13" id="KW-1185">Reference proteome</keyword>
<keyword evidence="7" id="KW-0325">Glycoprotein</keyword>
<sequence length="893" mass="103580">MVWAADNSSDLCPHPLRLKDETVAKGPYEDILHETLTAEYMPQSQNHTPKQKQRPKQPGVCYMSDGYSKVDFVLVYDPTNKDSQKKRDIFEQELMRAGLKLDYVQSSPSRGGLMFIKINAPWEVLSTYAEMMRFKMPVKEIGEQEENEKALAASRLSLQPRPTRKMMHKQFAVTFSKTKEYLFDIPDVKEEFFSSAQRSQIVNYILQRKTFSRTQSNDAYDFGINRLLTDMTYLAAYPLHEGSNTENDKSLRHRLLSEWASIFSTFRNQPLDDIRRYFGVKVGLYFAWLGFYTYMLLPASIVGIVSFVYGIMTVKTNDPSLDVCLRDKDLVMCPTCDDGCEYWKLEENCKHSMMTYLFDNAATVCFSIFMALWSAAFLELWKRYCSRITYQWDLTGFDTLEENSRPEYVAKMAVLQKKLIEEGKYKDGVKPPYWRRKLPYTIFSISVILLAVLLCVSAAIGVVLYRMTLRAVLAVRGGDDLYTPVIVSSTAAFLNLICILGFNMLYSKLAVKLTDLEMPRTQSEYDDSLTLKMYLLQFVNCYSSIFYIALFKGKFVGRPGKYNYVLGHYQQEVCGTGGCFQELSIQLAVIMIGKQAFSAIYEFFWPALMKMLQKKGVRKRTIYIDISPDEDGAQQKMTADGADVDDEKPWERDYCLPEMGDTGLFFEYLEMILQYGFVTLFVAAFPVAPLFALINNIFEIRLDAKKLLNQFRRPVGQRVKDIGVWYRIMDVLGKLAVLSNAVIIAFTSELVPRLYYMLKYNPDHNLVGYVKFTLSIFDTKHYDPDVKHRKIELLGNSTLCRYSDYRTPPWDNNRTYKRTIVFWEIFVWRLAFVLIFENVIVILTTLIRWLIPDTPRSIREKIREDNRLTNELIILQELKRRQQAKTMGRTLSG</sequence>
<dbReference type="InterPro" id="IPR032394">
    <property type="entry name" value="Anoct_dimer"/>
</dbReference>
<feature type="transmembrane region" description="Helical" evidence="8">
    <location>
        <begin position="485"/>
        <end position="506"/>
    </location>
</feature>
<evidence type="ECO:0000256" key="5">
    <source>
        <dbReference type="ARBA" id="ARBA00022989"/>
    </source>
</evidence>
<feature type="transmembrane region" description="Helical" evidence="8">
    <location>
        <begin position="533"/>
        <end position="551"/>
    </location>
</feature>
<evidence type="ECO:0000256" key="6">
    <source>
        <dbReference type="ARBA" id="ARBA00023136"/>
    </source>
</evidence>
<evidence type="ECO:0000256" key="2">
    <source>
        <dbReference type="ARBA" id="ARBA00009671"/>
    </source>
</evidence>